<organism evidence="3 4">
    <name type="scientific">Kribbella solani</name>
    <dbReference type="NCBI Taxonomy" id="236067"/>
    <lineage>
        <taxon>Bacteria</taxon>
        <taxon>Bacillati</taxon>
        <taxon>Actinomycetota</taxon>
        <taxon>Actinomycetes</taxon>
        <taxon>Propionibacteriales</taxon>
        <taxon>Kribbellaceae</taxon>
        <taxon>Kribbella</taxon>
    </lineage>
</organism>
<evidence type="ECO:0000313" key="4">
    <source>
        <dbReference type="Proteomes" id="UP000558997"/>
    </source>
</evidence>
<dbReference type="InterPro" id="IPR017853">
    <property type="entry name" value="GH"/>
</dbReference>
<evidence type="ECO:0000256" key="1">
    <source>
        <dbReference type="SAM" id="MobiDB-lite"/>
    </source>
</evidence>
<keyword evidence="4" id="KW-1185">Reference proteome</keyword>
<dbReference type="SUPFAM" id="SSF51445">
    <property type="entry name" value="(Trans)glycosidases"/>
    <property type="match status" value="1"/>
</dbReference>
<gene>
    <name evidence="3" type="ORF">HDA44_000217</name>
</gene>
<dbReference type="PROSITE" id="PS51318">
    <property type="entry name" value="TAT"/>
    <property type="match status" value="1"/>
</dbReference>
<evidence type="ECO:0008006" key="5">
    <source>
        <dbReference type="Google" id="ProtNLM"/>
    </source>
</evidence>
<protein>
    <recommendedName>
        <fullName evidence="5">Glycoside hydrolase family 42 N-terminal domain-containing protein</fullName>
    </recommendedName>
</protein>
<comment type="caution">
    <text evidence="3">The sequence shown here is derived from an EMBL/GenBank/DDBJ whole genome shotgun (WGS) entry which is preliminary data.</text>
</comment>
<sequence>MKTPHQSLNQAASAPASAAGTAGQAGAAPGDSGRPSRRSLLVGAGATALTGATALSAATAASAGATSAVSAAPADVVVPSPDQLPLTGGPEFPVGLFWPPHPYASTKERFAEIKGAGFDFVISGNYAGDGNIFKYQLGLARDTGLQLLISDDIQIRNMSRWFSISDTPTDFLSITPAEARALYTRARNAYGPYSSLAGFNLYDEPGAGWFTTLAKALAISRELAPQLLPYVNLLPSDDPAYYRNFVDTVKPSLISFDRYPLLSAGREDANYFHNWAIVRDAALRGDVPAWVFIQTLAYNNHREPTAAELRWQINVSLAYGAKGIQYFTYWTPEPARGEGFGPALITVEGRRTSRYYAAQQINNGWLHPVGRELKPLVSESVVHANETPLPNGAVGFTPTDLVPGISGSPVVVGTFRSRDAASGDRWLLVANRSHSAPAKAVVAVDQQKVGSVGVFQAGRQKYLPQRVGPVRVSLAPGAATLIKLGVK</sequence>
<name>A0A841DJC8_9ACTN</name>
<dbReference type="EMBL" id="JACHNF010000001">
    <property type="protein sequence ID" value="MBB5976876.1"/>
    <property type="molecule type" value="Genomic_DNA"/>
</dbReference>
<feature type="region of interest" description="Disordered" evidence="1">
    <location>
        <begin position="1"/>
        <end position="38"/>
    </location>
</feature>
<feature type="signal peptide" evidence="2">
    <location>
        <begin position="1"/>
        <end position="27"/>
    </location>
</feature>
<feature type="chain" id="PRO_5032383751" description="Glycoside hydrolase family 42 N-terminal domain-containing protein" evidence="2">
    <location>
        <begin position="28"/>
        <end position="487"/>
    </location>
</feature>
<dbReference type="AlphaFoldDB" id="A0A841DJC8"/>
<dbReference type="InterPro" id="IPR006311">
    <property type="entry name" value="TAT_signal"/>
</dbReference>
<feature type="compositionally biased region" description="Low complexity" evidence="1">
    <location>
        <begin position="10"/>
        <end position="30"/>
    </location>
</feature>
<evidence type="ECO:0000256" key="2">
    <source>
        <dbReference type="SAM" id="SignalP"/>
    </source>
</evidence>
<reference evidence="3 4" key="1">
    <citation type="submission" date="2020-08" db="EMBL/GenBank/DDBJ databases">
        <title>Sequencing the genomes of 1000 actinobacteria strains.</title>
        <authorList>
            <person name="Klenk H.-P."/>
        </authorList>
    </citation>
    <scope>NUCLEOTIDE SEQUENCE [LARGE SCALE GENOMIC DNA]</scope>
    <source>
        <strain evidence="3 4">DSM 17294</strain>
    </source>
</reference>
<accession>A0A841DJC8</accession>
<keyword evidence="2" id="KW-0732">Signal</keyword>
<evidence type="ECO:0000313" key="3">
    <source>
        <dbReference type="EMBL" id="MBB5976876.1"/>
    </source>
</evidence>
<dbReference type="Gene3D" id="3.20.20.80">
    <property type="entry name" value="Glycosidases"/>
    <property type="match status" value="1"/>
</dbReference>
<dbReference type="RefSeq" id="WP_238352326.1">
    <property type="nucleotide sequence ID" value="NZ_BAAAVN010000027.1"/>
</dbReference>
<dbReference type="Proteomes" id="UP000558997">
    <property type="component" value="Unassembled WGS sequence"/>
</dbReference>
<proteinExistence type="predicted"/>